<sequence length="90" mass="9794">MSHYIPLQTNNPDCPVLLIDSQMPTAMLIDSALSRIKAGTDLLESITSVTIKGIDDGDLYRFTNAAYLLLREGSDLLEVVSRNVDGAGRL</sequence>
<reference evidence="2" key="1">
    <citation type="submission" date="2016-04" db="EMBL/GenBank/DDBJ databases">
        <authorList>
            <person name="Ray J."/>
            <person name="Price M."/>
            <person name="Deutschbauer A."/>
        </authorList>
    </citation>
    <scope>NUCLEOTIDE SEQUENCE [LARGE SCALE GENOMIC DNA]</scope>
    <source>
        <strain evidence="2">FW300-N2E2</strain>
    </source>
</reference>
<name>A0A160A1W4_PSEFL</name>
<proteinExistence type="predicted"/>
<accession>A0A160A1W4</accession>
<dbReference type="Proteomes" id="UP000076083">
    <property type="component" value="Chromosome"/>
</dbReference>
<evidence type="ECO:0008006" key="3">
    <source>
        <dbReference type="Google" id="ProtNLM"/>
    </source>
</evidence>
<dbReference type="EMBL" id="CP015225">
    <property type="protein sequence ID" value="AMZ73301.1"/>
    <property type="molecule type" value="Genomic_DNA"/>
</dbReference>
<protein>
    <recommendedName>
        <fullName evidence="3">Short-chain dehydrogenase</fullName>
    </recommendedName>
</protein>
<evidence type="ECO:0000313" key="2">
    <source>
        <dbReference type="Proteomes" id="UP000076083"/>
    </source>
</evidence>
<organism evidence="1 2">
    <name type="scientific">Pseudomonas fluorescens</name>
    <dbReference type="NCBI Taxonomy" id="294"/>
    <lineage>
        <taxon>Bacteria</taxon>
        <taxon>Pseudomonadati</taxon>
        <taxon>Pseudomonadota</taxon>
        <taxon>Gammaproteobacteria</taxon>
        <taxon>Pseudomonadales</taxon>
        <taxon>Pseudomonadaceae</taxon>
        <taxon>Pseudomonas</taxon>
    </lineage>
</organism>
<reference evidence="1 2" key="2">
    <citation type="journal article" date="2018" name="Nature">
        <title>Mutant phenotypes for thousands of bacterial genes of unknown function.</title>
        <authorList>
            <person name="Price M.N."/>
            <person name="Wetmore K.M."/>
            <person name="Waters R.J."/>
            <person name="Callaghan M."/>
            <person name="Ray J."/>
            <person name="Liu H."/>
            <person name="Kuehl J.V."/>
            <person name="Melnyk R.A."/>
            <person name="Lamson J.S."/>
            <person name="Suh Y."/>
            <person name="Carlson H.K."/>
            <person name="Esquivel Z."/>
            <person name="Sadeeshkumar H."/>
            <person name="Chakraborty R."/>
            <person name="Zane G.M."/>
            <person name="Rubin B.E."/>
            <person name="Wall J.D."/>
            <person name="Visel A."/>
            <person name="Bristow J."/>
            <person name="Blow M.J."/>
            <person name="Arkin A.P."/>
            <person name="Deutschbauer A.M."/>
        </authorList>
    </citation>
    <scope>NUCLEOTIDE SEQUENCE [LARGE SCALE GENOMIC DNA]</scope>
    <source>
        <strain evidence="1 2">FW300-N2E2</strain>
    </source>
</reference>
<dbReference type="AlphaFoldDB" id="A0A160A1W4"/>
<evidence type="ECO:0000313" key="1">
    <source>
        <dbReference type="EMBL" id="AMZ73301.1"/>
    </source>
</evidence>
<dbReference type="RefSeq" id="WP_063323512.1">
    <property type="nucleotide sequence ID" value="NZ_CP015225.1"/>
</dbReference>
<gene>
    <name evidence="1" type="ORF">TK06_20095</name>
</gene>